<evidence type="ECO:0000256" key="1">
    <source>
        <dbReference type="ARBA" id="ARBA00022603"/>
    </source>
</evidence>
<dbReference type="InterPro" id="IPR044431">
    <property type="entry name" value="SET_RBCMT"/>
</dbReference>
<evidence type="ECO:0000256" key="3">
    <source>
        <dbReference type="ARBA" id="ARBA00022691"/>
    </source>
</evidence>
<feature type="binding site" evidence="4">
    <location>
        <begin position="266"/>
        <end position="267"/>
    </location>
    <ligand>
        <name>S-adenosyl-L-methionine</name>
        <dbReference type="ChEBI" id="CHEBI:59789"/>
    </ligand>
</feature>
<dbReference type="PROSITE" id="PS50280">
    <property type="entry name" value="SET"/>
    <property type="match status" value="1"/>
</dbReference>
<dbReference type="Gene3D" id="3.90.1420.10">
    <property type="entry name" value="Rubisco LSMT, substrate-binding domain"/>
    <property type="match status" value="1"/>
</dbReference>
<name>A0A5B7BUJ4_DAVIN</name>
<protein>
    <submittedName>
        <fullName evidence="7">Putative histone-lysine N-methyltransferase setd3</fullName>
        <ecNumber evidence="7">2.1.1.43</ecNumber>
    </submittedName>
</protein>
<dbReference type="Gene3D" id="3.90.1410.10">
    <property type="entry name" value="set domain protein methyltransferase, domain 1"/>
    <property type="match status" value="1"/>
</dbReference>
<feature type="region of interest" description="Disordered" evidence="5">
    <location>
        <begin position="1"/>
        <end position="31"/>
    </location>
</feature>
<dbReference type="InterPro" id="IPR036464">
    <property type="entry name" value="Rubisco_LSMT_subst-bd_sf"/>
</dbReference>
<feature type="binding site" evidence="4">
    <location>
        <position position="245"/>
    </location>
    <ligand>
        <name>S-adenosyl-L-methionine</name>
        <dbReference type="ChEBI" id="CHEBI:59789"/>
    </ligand>
</feature>
<feature type="binding site" evidence="4">
    <location>
        <position position="302"/>
    </location>
    <ligand>
        <name>substrate</name>
    </ligand>
</feature>
<keyword evidence="2 7" id="KW-0808">Transferase</keyword>
<dbReference type="EC" id="2.1.1.43" evidence="7"/>
<keyword evidence="3 4" id="KW-0949">S-adenosyl-L-methionine</keyword>
<dbReference type="InterPro" id="IPR015353">
    <property type="entry name" value="Rubisco_LSMT_subst-bd"/>
</dbReference>
<dbReference type="EMBL" id="GHES01041177">
    <property type="protein sequence ID" value="MPA71736.1"/>
    <property type="molecule type" value="Transcribed_RNA"/>
</dbReference>
<dbReference type="Pfam" id="PF09273">
    <property type="entry name" value="Rubis-subs-bind"/>
    <property type="match status" value="1"/>
</dbReference>
<evidence type="ECO:0000313" key="7">
    <source>
        <dbReference type="EMBL" id="MPA71736.1"/>
    </source>
</evidence>
<dbReference type="CDD" id="cd19179">
    <property type="entry name" value="SET_RBCMT"/>
    <property type="match status" value="1"/>
</dbReference>
<dbReference type="GO" id="GO:0030785">
    <property type="term" value="F:[ribulose-bisphosphate carboxylase]-lysine N-methyltransferase activity"/>
    <property type="evidence" value="ECO:0007669"/>
    <property type="project" value="InterPro"/>
</dbReference>
<dbReference type="Pfam" id="PF00856">
    <property type="entry name" value="SET"/>
    <property type="match status" value="1"/>
</dbReference>
<feature type="binding site" evidence="4">
    <location>
        <position position="277"/>
    </location>
    <ligand>
        <name>substrate</name>
    </ligand>
</feature>
<dbReference type="AlphaFoldDB" id="A0A5B7BUJ4"/>
<sequence>MAEASRIFRTTLIPSFSQNSTPPPHKTSNSQPILRRNTIRCSISTSGVGDTTKTTANQKIPWGCDIDSLENASSLQKWLSESGLPEQKMAIERVEVGERGLVALKNIRKGEKLLFVPPSLVITADSEWSCPEAGEILKQNYVPDWPLLATYLISEASLMKSSRWSNYISALPQQPYSLLYWTRPELDRYLEASQIRVRAIERINDVTGTYNDLRLRIFSKYPHLFPEEVFNMETFKWSFGILFSRLVRLPSMDGRVALVPWADMLNHSCEVETFLDYDKSSQGVVFTTDRPYQPGEQVFISYGKKSNGELLLSYGFVPREGTNPSDSVELSFSIMKSDKCYKEKVEALRKYGLSTSQCFPLQITGWPLELMAYAYLAVSPPNMNRQFEEMAAAASNKTSSKKDIRYPEIEEQALQFILDSCESSISKYSKFIQASGSMDLDVTSPKQLNRKLFLKQLAVDLCTSEQRILFRAQYILRRRLRDMRSGELRALNIFDGFRKLFK</sequence>
<dbReference type="InterPro" id="IPR001214">
    <property type="entry name" value="SET_dom"/>
</dbReference>
<dbReference type="PANTHER" id="PTHR13271:SF123">
    <property type="entry name" value="RIBULOSE-1,5-BISPHOSPHATE CARBOXYLASE_OXYGENASE SMALL SUBUNIT N-METHYLTRANSFERASE I-RELATED"/>
    <property type="match status" value="1"/>
</dbReference>
<evidence type="ECO:0000259" key="6">
    <source>
        <dbReference type="PROSITE" id="PS50280"/>
    </source>
</evidence>
<keyword evidence="1 7" id="KW-0489">Methyltransferase</keyword>
<dbReference type="InterPro" id="IPR050600">
    <property type="entry name" value="SETD3_SETD6_MTase"/>
</dbReference>
<feature type="binding site" evidence="4">
    <location>
        <position position="245"/>
    </location>
    <ligand>
        <name>substrate</name>
    </ligand>
</feature>
<dbReference type="PIRSF" id="PIRSF009328">
    <property type="entry name" value="RMT_SET"/>
    <property type="match status" value="1"/>
</dbReference>
<feature type="compositionally biased region" description="Polar residues" evidence="5">
    <location>
        <begin position="12"/>
        <end position="31"/>
    </location>
</feature>
<reference evidence="7" key="1">
    <citation type="submission" date="2019-08" db="EMBL/GenBank/DDBJ databases">
        <title>Reference gene set and small RNA set construction with multiple tissues from Davidia involucrata Baill.</title>
        <authorList>
            <person name="Yang H."/>
            <person name="Zhou C."/>
            <person name="Li G."/>
            <person name="Wang J."/>
            <person name="Gao P."/>
            <person name="Wang M."/>
            <person name="Wang R."/>
            <person name="Zhao Y."/>
        </authorList>
    </citation>
    <scope>NUCLEOTIDE SEQUENCE</scope>
    <source>
        <tissue evidence="7">Mixed with DoveR01_LX</tissue>
    </source>
</reference>
<dbReference type="PANTHER" id="PTHR13271">
    <property type="entry name" value="UNCHARACTERIZED PUTATIVE METHYLTRANSFERASE"/>
    <property type="match status" value="1"/>
</dbReference>
<evidence type="ECO:0000256" key="2">
    <source>
        <dbReference type="ARBA" id="ARBA00022679"/>
    </source>
</evidence>
<evidence type="ECO:0000256" key="5">
    <source>
        <dbReference type="SAM" id="MobiDB-lite"/>
    </source>
</evidence>
<dbReference type="GO" id="GO:0009507">
    <property type="term" value="C:chloroplast"/>
    <property type="evidence" value="ECO:0007669"/>
    <property type="project" value="InterPro"/>
</dbReference>
<dbReference type="InterPro" id="IPR011192">
    <property type="entry name" value="Rubisco_LSMT_MeTrfase_plant"/>
</dbReference>
<dbReference type="SMART" id="SM00317">
    <property type="entry name" value="SET"/>
    <property type="match status" value="1"/>
</dbReference>
<feature type="binding site" evidence="4">
    <location>
        <position position="314"/>
    </location>
    <ligand>
        <name>substrate</name>
    </ligand>
</feature>
<evidence type="ECO:0000256" key="4">
    <source>
        <dbReference type="PIRSR" id="PIRSR009328-1"/>
    </source>
</evidence>
<dbReference type="SUPFAM" id="SSF81822">
    <property type="entry name" value="RuBisCo LSMT C-terminal, substrate-binding domain"/>
    <property type="match status" value="1"/>
</dbReference>
<dbReference type="GO" id="GO:0016279">
    <property type="term" value="F:protein-lysine N-methyltransferase activity"/>
    <property type="evidence" value="ECO:0007669"/>
    <property type="project" value="InterPro"/>
</dbReference>
<gene>
    <name evidence="7" type="ORF">Din_041177</name>
</gene>
<organism evidence="7">
    <name type="scientific">Davidia involucrata</name>
    <name type="common">Dove tree</name>
    <dbReference type="NCBI Taxonomy" id="16924"/>
    <lineage>
        <taxon>Eukaryota</taxon>
        <taxon>Viridiplantae</taxon>
        <taxon>Streptophyta</taxon>
        <taxon>Embryophyta</taxon>
        <taxon>Tracheophyta</taxon>
        <taxon>Spermatophyta</taxon>
        <taxon>Magnoliopsida</taxon>
        <taxon>eudicotyledons</taxon>
        <taxon>Gunneridae</taxon>
        <taxon>Pentapetalae</taxon>
        <taxon>asterids</taxon>
        <taxon>Cornales</taxon>
        <taxon>Nyssaceae</taxon>
        <taxon>Davidia</taxon>
    </lineage>
</organism>
<dbReference type="FunFam" id="3.90.1410.10:FF:000006">
    <property type="entry name" value="Ribulose-1,5 bisphosphate carboxylase/oxygenase large subunit N-methyltransferase, chloroplastic"/>
    <property type="match status" value="1"/>
</dbReference>
<dbReference type="FunFam" id="3.90.1420.10:FF:000005">
    <property type="entry name" value="Rubisco methyltransferase family protein"/>
    <property type="match status" value="1"/>
</dbReference>
<dbReference type="SUPFAM" id="SSF82199">
    <property type="entry name" value="SET domain"/>
    <property type="match status" value="1"/>
</dbReference>
<dbReference type="GO" id="GO:0032259">
    <property type="term" value="P:methylation"/>
    <property type="evidence" value="ECO:0007669"/>
    <property type="project" value="UniProtKB-KW"/>
</dbReference>
<proteinExistence type="predicted"/>
<dbReference type="InterPro" id="IPR046341">
    <property type="entry name" value="SET_dom_sf"/>
</dbReference>
<feature type="domain" description="SET" evidence="6">
    <location>
        <begin position="87"/>
        <end position="303"/>
    </location>
</feature>
<feature type="binding site" evidence="4">
    <location>
        <position position="263"/>
    </location>
    <ligand>
        <name>substrate</name>
    </ligand>
</feature>
<accession>A0A5B7BUJ4</accession>